<evidence type="ECO:0000313" key="5">
    <source>
        <dbReference type="Proteomes" id="UP001285441"/>
    </source>
</evidence>
<feature type="region of interest" description="Disordered" evidence="1">
    <location>
        <begin position="292"/>
        <end position="382"/>
    </location>
</feature>
<gene>
    <name evidence="4" type="ORF">B0H63DRAFT_225953</name>
</gene>
<comment type="caution">
    <text evidence="4">The sequence shown here is derived from an EMBL/GenBank/DDBJ whole genome shotgun (WGS) entry which is preliminary data.</text>
</comment>
<evidence type="ECO:0000256" key="1">
    <source>
        <dbReference type="SAM" id="MobiDB-lite"/>
    </source>
</evidence>
<evidence type="ECO:0000256" key="3">
    <source>
        <dbReference type="SAM" id="SignalP"/>
    </source>
</evidence>
<keyword evidence="5" id="KW-1185">Reference proteome</keyword>
<sequence>MSSLCLLTAHKPTTTSTLFTLLLIFTTLASALQVTPNSPCASICMDSPDLDKSDPKSSNTKNKDITCMDAAYASVAGTQWKSCMSCLQTSTFSQGLETDQMWFLYNMRYAVSYCIFGFPNAVGVGSTPCSTSTACGPLQAGMQHGIQNPSNMSTYSYCYAGGDDTMEVRNYEKCTACVSAEGHTEYLANYVVALEAGCKQQPPPGRVVGLSGTVFVSETITIVDPDTLNSDSHHGPALSTTVIVGIVVAIVAIILIISGVLFVCLRRRRNKRARGTDKQEFYDRIRHQRQSSLSFQCQTHMASPRHRPGAEEPLPTQDDMADAPWPLTQDVRDASRPSSIWKGQDPELQDKSQAPPYSPEDPPFDEKTALSKRGSSGLGLTNVPLHNLKTSLPTMPPHAYTTPSPASMFYSPTDFRSPMSADSVRSTTGLLPAIKKYVPAEYAGTSPTQQRSPSAFSPVLPTPISAVSPHHKGYPWPDQHRRSSAALAPTSAVAPRLNVNINTVNLSPTTAPSPKGTSSRYSLAAAATWRSQAPKIKESGSPVESWEIQTAFAAPPTARK</sequence>
<protein>
    <recommendedName>
        <fullName evidence="6">LPXTG-domain-containing protein</fullName>
    </recommendedName>
</protein>
<reference evidence="4" key="2">
    <citation type="submission" date="2023-06" db="EMBL/GenBank/DDBJ databases">
        <authorList>
            <consortium name="Lawrence Berkeley National Laboratory"/>
            <person name="Haridas S."/>
            <person name="Hensen N."/>
            <person name="Bonometti L."/>
            <person name="Westerberg I."/>
            <person name="Brannstrom I.O."/>
            <person name="Guillou S."/>
            <person name="Cros-Aarteil S."/>
            <person name="Calhoun S."/>
            <person name="Kuo A."/>
            <person name="Mondo S."/>
            <person name="Pangilinan J."/>
            <person name="Riley R."/>
            <person name="LaButti K."/>
            <person name="Andreopoulos B."/>
            <person name="Lipzen A."/>
            <person name="Chen C."/>
            <person name="Yanf M."/>
            <person name="Daum C."/>
            <person name="Ng V."/>
            <person name="Clum A."/>
            <person name="Steindorff A."/>
            <person name="Ohm R."/>
            <person name="Martin F."/>
            <person name="Silar P."/>
            <person name="Natvig D."/>
            <person name="Lalanne C."/>
            <person name="Gautier V."/>
            <person name="Ament-velasquez S.L."/>
            <person name="Kruys A."/>
            <person name="Hutchinson M.I."/>
            <person name="Powell A.J."/>
            <person name="Barry K."/>
            <person name="Miller A.N."/>
            <person name="Grigoriev I.V."/>
            <person name="Debuchy R."/>
            <person name="Gladieux P."/>
            <person name="Thoren M.H."/>
            <person name="Johannesson H."/>
        </authorList>
    </citation>
    <scope>NUCLEOTIDE SEQUENCE</scope>
    <source>
        <strain evidence="4">CBS 232.78</strain>
    </source>
</reference>
<keyword evidence="2" id="KW-0812">Transmembrane</keyword>
<evidence type="ECO:0000313" key="4">
    <source>
        <dbReference type="EMBL" id="KAK3377796.1"/>
    </source>
</evidence>
<evidence type="ECO:0008006" key="6">
    <source>
        <dbReference type="Google" id="ProtNLM"/>
    </source>
</evidence>
<keyword evidence="2" id="KW-1133">Transmembrane helix</keyword>
<feature type="signal peptide" evidence="3">
    <location>
        <begin position="1"/>
        <end position="31"/>
    </location>
</feature>
<dbReference type="EMBL" id="JAULSW010000006">
    <property type="protein sequence ID" value="KAK3377796.1"/>
    <property type="molecule type" value="Genomic_DNA"/>
</dbReference>
<feature type="chain" id="PRO_5042269062" description="LPXTG-domain-containing protein" evidence="3">
    <location>
        <begin position="32"/>
        <end position="560"/>
    </location>
</feature>
<feature type="compositionally biased region" description="Polar residues" evidence="1">
    <location>
        <begin position="292"/>
        <end position="301"/>
    </location>
</feature>
<accession>A0AAE0KJI1</accession>
<proteinExistence type="predicted"/>
<evidence type="ECO:0000256" key="2">
    <source>
        <dbReference type="SAM" id="Phobius"/>
    </source>
</evidence>
<feature type="transmembrane region" description="Helical" evidence="2">
    <location>
        <begin position="242"/>
        <end position="265"/>
    </location>
</feature>
<reference evidence="4" key="1">
    <citation type="journal article" date="2023" name="Mol. Phylogenet. Evol.">
        <title>Genome-scale phylogeny and comparative genomics of the fungal order Sordariales.</title>
        <authorList>
            <person name="Hensen N."/>
            <person name="Bonometti L."/>
            <person name="Westerberg I."/>
            <person name="Brannstrom I.O."/>
            <person name="Guillou S."/>
            <person name="Cros-Aarteil S."/>
            <person name="Calhoun S."/>
            <person name="Haridas S."/>
            <person name="Kuo A."/>
            <person name="Mondo S."/>
            <person name="Pangilinan J."/>
            <person name="Riley R."/>
            <person name="LaButti K."/>
            <person name="Andreopoulos B."/>
            <person name="Lipzen A."/>
            <person name="Chen C."/>
            <person name="Yan M."/>
            <person name="Daum C."/>
            <person name="Ng V."/>
            <person name="Clum A."/>
            <person name="Steindorff A."/>
            <person name="Ohm R.A."/>
            <person name="Martin F."/>
            <person name="Silar P."/>
            <person name="Natvig D.O."/>
            <person name="Lalanne C."/>
            <person name="Gautier V."/>
            <person name="Ament-Velasquez S.L."/>
            <person name="Kruys A."/>
            <person name="Hutchinson M.I."/>
            <person name="Powell A.J."/>
            <person name="Barry K."/>
            <person name="Miller A.N."/>
            <person name="Grigoriev I.V."/>
            <person name="Debuchy R."/>
            <person name="Gladieux P."/>
            <person name="Hiltunen Thoren M."/>
            <person name="Johannesson H."/>
        </authorList>
    </citation>
    <scope>NUCLEOTIDE SEQUENCE</scope>
    <source>
        <strain evidence="4">CBS 232.78</strain>
    </source>
</reference>
<dbReference type="Proteomes" id="UP001285441">
    <property type="component" value="Unassembled WGS sequence"/>
</dbReference>
<dbReference type="AlphaFoldDB" id="A0AAE0KJI1"/>
<name>A0AAE0KJI1_9PEZI</name>
<keyword evidence="3" id="KW-0732">Signal</keyword>
<organism evidence="4 5">
    <name type="scientific">Podospora didyma</name>
    <dbReference type="NCBI Taxonomy" id="330526"/>
    <lineage>
        <taxon>Eukaryota</taxon>
        <taxon>Fungi</taxon>
        <taxon>Dikarya</taxon>
        <taxon>Ascomycota</taxon>
        <taxon>Pezizomycotina</taxon>
        <taxon>Sordariomycetes</taxon>
        <taxon>Sordariomycetidae</taxon>
        <taxon>Sordariales</taxon>
        <taxon>Podosporaceae</taxon>
        <taxon>Podospora</taxon>
    </lineage>
</organism>
<keyword evidence="2" id="KW-0472">Membrane</keyword>